<gene>
    <name evidence="1" type="ORF">MTR67_039970</name>
</gene>
<protein>
    <submittedName>
        <fullName evidence="1">Uncharacterized protein</fullName>
    </submittedName>
</protein>
<dbReference type="AlphaFoldDB" id="A0AAF0UHS5"/>
<dbReference type="EMBL" id="CP133620">
    <property type="protein sequence ID" value="WMV46585.1"/>
    <property type="molecule type" value="Genomic_DNA"/>
</dbReference>
<name>A0AAF0UHS5_SOLVR</name>
<keyword evidence="2" id="KW-1185">Reference proteome</keyword>
<accession>A0AAF0UHS5</accession>
<sequence length="84" mass="9717">MGVMVEDPREVKKVIVSYYERLYTKTEEWRPQLEMENCPRVSAEDNLALMHLFGSQEVFESIKACAGDKALGLDGYSMEFFKQC</sequence>
<dbReference type="Proteomes" id="UP001234989">
    <property type="component" value="Chromosome 9"/>
</dbReference>
<proteinExistence type="predicted"/>
<organism evidence="1 2">
    <name type="scientific">Solanum verrucosum</name>
    <dbReference type="NCBI Taxonomy" id="315347"/>
    <lineage>
        <taxon>Eukaryota</taxon>
        <taxon>Viridiplantae</taxon>
        <taxon>Streptophyta</taxon>
        <taxon>Embryophyta</taxon>
        <taxon>Tracheophyta</taxon>
        <taxon>Spermatophyta</taxon>
        <taxon>Magnoliopsida</taxon>
        <taxon>eudicotyledons</taxon>
        <taxon>Gunneridae</taxon>
        <taxon>Pentapetalae</taxon>
        <taxon>asterids</taxon>
        <taxon>lamiids</taxon>
        <taxon>Solanales</taxon>
        <taxon>Solanaceae</taxon>
        <taxon>Solanoideae</taxon>
        <taxon>Solaneae</taxon>
        <taxon>Solanum</taxon>
    </lineage>
</organism>
<reference evidence="1" key="1">
    <citation type="submission" date="2023-08" db="EMBL/GenBank/DDBJ databases">
        <title>A de novo genome assembly of Solanum verrucosum Schlechtendal, a Mexican diploid species geographically isolated from the other diploid A-genome species in potato relatives.</title>
        <authorList>
            <person name="Hosaka K."/>
        </authorList>
    </citation>
    <scope>NUCLEOTIDE SEQUENCE</scope>
    <source>
        <tissue evidence="1">Young leaves</tissue>
    </source>
</reference>
<evidence type="ECO:0000313" key="1">
    <source>
        <dbReference type="EMBL" id="WMV46585.1"/>
    </source>
</evidence>
<evidence type="ECO:0000313" key="2">
    <source>
        <dbReference type="Proteomes" id="UP001234989"/>
    </source>
</evidence>